<dbReference type="Pfam" id="PF00300">
    <property type="entry name" value="His_Phos_1"/>
    <property type="match status" value="1"/>
</dbReference>
<dbReference type="CDD" id="cd07067">
    <property type="entry name" value="HP_PGM_like"/>
    <property type="match status" value="1"/>
</dbReference>
<evidence type="ECO:0008006" key="3">
    <source>
        <dbReference type="Google" id="ProtNLM"/>
    </source>
</evidence>
<accession>A0ABQ3L1Z0</accession>
<dbReference type="InterPro" id="IPR013078">
    <property type="entry name" value="His_Pase_superF_clade-1"/>
</dbReference>
<reference evidence="2" key="1">
    <citation type="journal article" date="2019" name="Int. J. Syst. Evol. Microbiol.">
        <title>The Global Catalogue of Microorganisms (GCM) 10K type strain sequencing project: providing services to taxonomists for standard genome sequencing and annotation.</title>
        <authorList>
            <consortium name="The Broad Institute Genomics Platform"/>
            <consortium name="The Broad Institute Genome Sequencing Center for Infectious Disease"/>
            <person name="Wu L."/>
            <person name="Ma J."/>
        </authorList>
    </citation>
    <scope>NUCLEOTIDE SEQUENCE [LARGE SCALE GENOMIC DNA]</scope>
    <source>
        <strain evidence="2">CGMCC 1.7003</strain>
    </source>
</reference>
<gene>
    <name evidence="1" type="ORF">GCM10010919_13610</name>
</gene>
<evidence type="ECO:0000313" key="1">
    <source>
        <dbReference type="EMBL" id="GHG65915.1"/>
    </source>
</evidence>
<keyword evidence="2" id="KW-1185">Reference proteome</keyword>
<dbReference type="InterPro" id="IPR029033">
    <property type="entry name" value="His_PPase_superfam"/>
</dbReference>
<evidence type="ECO:0000313" key="2">
    <source>
        <dbReference type="Proteomes" id="UP000659697"/>
    </source>
</evidence>
<comment type="caution">
    <text evidence="1">The sequence shown here is derived from an EMBL/GenBank/DDBJ whole genome shotgun (WGS) entry which is preliminary data.</text>
</comment>
<dbReference type="EMBL" id="BNAO01000002">
    <property type="protein sequence ID" value="GHG65915.1"/>
    <property type="molecule type" value="Genomic_DNA"/>
</dbReference>
<dbReference type="SUPFAM" id="SSF53254">
    <property type="entry name" value="Phosphoglycerate mutase-like"/>
    <property type="match status" value="1"/>
</dbReference>
<dbReference type="Proteomes" id="UP000659697">
    <property type="component" value="Unassembled WGS sequence"/>
</dbReference>
<protein>
    <recommendedName>
        <fullName evidence="3">Phosphohistidine phosphatase SixA</fullName>
    </recommendedName>
</protein>
<dbReference type="SMART" id="SM00855">
    <property type="entry name" value="PGAM"/>
    <property type="match status" value="1"/>
</dbReference>
<dbReference type="RefSeq" id="WP_189431557.1">
    <property type="nucleotide sequence ID" value="NZ_BNAO01000002.1"/>
</dbReference>
<proteinExistence type="predicted"/>
<sequence>MTTLYFLRHATAEVIRPGQLDVDRCLVDKGRQQAMRVGNFILKQGVNPQRVFSSPYPRAIQTAAIVCEQALLAPAEEVDWLALDTPVAQSAVALQALLAQLPAQSLLIGHEPDLSRLISHLLGTDLPVLKVRKASITCLQLAVAQPSLQQCEPDADLSTEQGRWTLQWSVPVKFMP</sequence>
<organism evidence="1 2">
    <name type="scientific">Alishewanella longhuensis</name>
    <dbReference type="NCBI Taxonomy" id="1091037"/>
    <lineage>
        <taxon>Bacteria</taxon>
        <taxon>Pseudomonadati</taxon>
        <taxon>Pseudomonadota</taxon>
        <taxon>Gammaproteobacteria</taxon>
        <taxon>Alteromonadales</taxon>
        <taxon>Alteromonadaceae</taxon>
        <taxon>Alishewanella</taxon>
    </lineage>
</organism>
<name>A0ABQ3L1Z0_9ALTE</name>
<dbReference type="Gene3D" id="3.40.50.1240">
    <property type="entry name" value="Phosphoglycerate mutase-like"/>
    <property type="match status" value="1"/>
</dbReference>